<dbReference type="InterPro" id="IPR006439">
    <property type="entry name" value="HAD-SF_hydro_IA"/>
</dbReference>
<gene>
    <name evidence="2" type="ORF">SISNIDRAFT_407179</name>
</gene>
<dbReference type="Gene3D" id="3.40.50.1000">
    <property type="entry name" value="HAD superfamily/HAD-like"/>
    <property type="match status" value="1"/>
</dbReference>
<dbReference type="Pfam" id="PF00702">
    <property type="entry name" value="Hydrolase"/>
    <property type="match status" value="1"/>
</dbReference>
<dbReference type="Gene3D" id="1.10.150.750">
    <property type="match status" value="1"/>
</dbReference>
<dbReference type="GO" id="GO:0016791">
    <property type="term" value="F:phosphatase activity"/>
    <property type="evidence" value="ECO:0007669"/>
    <property type="project" value="UniProtKB-ARBA"/>
</dbReference>
<dbReference type="SFLD" id="SFLDS00003">
    <property type="entry name" value="Haloacid_Dehalogenase"/>
    <property type="match status" value="1"/>
</dbReference>
<dbReference type="NCBIfam" id="TIGR01493">
    <property type="entry name" value="HAD-SF-IA-v2"/>
    <property type="match status" value="1"/>
</dbReference>
<evidence type="ECO:0000313" key="3">
    <source>
        <dbReference type="Proteomes" id="UP000076722"/>
    </source>
</evidence>
<dbReference type="PANTHER" id="PTHR43316:SF9">
    <property type="entry name" value="ACID DEHALOGENASE, PUTATIVE (AFU_ORTHOLOGUE AFUA_6G14460)-RELATED"/>
    <property type="match status" value="1"/>
</dbReference>
<keyword evidence="1" id="KW-0378">Hydrolase</keyword>
<dbReference type="STRING" id="1314777.A0A164XRI5"/>
<organism evidence="2 3">
    <name type="scientific">Sistotremastrum niveocremeum HHB9708</name>
    <dbReference type="NCBI Taxonomy" id="1314777"/>
    <lineage>
        <taxon>Eukaryota</taxon>
        <taxon>Fungi</taxon>
        <taxon>Dikarya</taxon>
        <taxon>Basidiomycota</taxon>
        <taxon>Agaricomycotina</taxon>
        <taxon>Agaricomycetes</taxon>
        <taxon>Sistotremastrales</taxon>
        <taxon>Sistotremastraceae</taxon>
        <taxon>Sertulicium</taxon>
        <taxon>Sertulicium niveocremeum</taxon>
    </lineage>
</organism>
<dbReference type="InterPro" id="IPR036412">
    <property type="entry name" value="HAD-like_sf"/>
</dbReference>
<dbReference type="InterPro" id="IPR051540">
    <property type="entry name" value="S-2-haloacid_dehalogenase"/>
</dbReference>
<dbReference type="EMBL" id="KV419399">
    <property type="protein sequence ID" value="KZS96223.1"/>
    <property type="molecule type" value="Genomic_DNA"/>
</dbReference>
<evidence type="ECO:0000313" key="2">
    <source>
        <dbReference type="EMBL" id="KZS96223.1"/>
    </source>
</evidence>
<dbReference type="SUPFAM" id="SSF56784">
    <property type="entry name" value="HAD-like"/>
    <property type="match status" value="1"/>
</dbReference>
<dbReference type="SFLD" id="SFLDG01129">
    <property type="entry name" value="C1.5:_HAD__Beta-PGM__Phosphata"/>
    <property type="match status" value="1"/>
</dbReference>
<dbReference type="AlphaFoldDB" id="A0A164XRI5"/>
<evidence type="ECO:0000256" key="1">
    <source>
        <dbReference type="ARBA" id="ARBA00022801"/>
    </source>
</evidence>
<dbReference type="PANTHER" id="PTHR43316">
    <property type="entry name" value="HYDROLASE, HALOACID DELAHOGENASE-RELATED"/>
    <property type="match status" value="1"/>
</dbReference>
<dbReference type="InterPro" id="IPR023214">
    <property type="entry name" value="HAD_sf"/>
</dbReference>
<dbReference type="OrthoDB" id="20198at2759"/>
<accession>A0A164XRI5</accession>
<proteinExistence type="predicted"/>
<dbReference type="Proteomes" id="UP000076722">
    <property type="component" value="Unassembled WGS sequence"/>
</dbReference>
<keyword evidence="3" id="KW-1185">Reference proteome</keyword>
<name>A0A164XRI5_9AGAM</name>
<reference evidence="2 3" key="1">
    <citation type="journal article" date="2016" name="Mol. Biol. Evol.">
        <title>Comparative Genomics of Early-Diverging Mushroom-Forming Fungi Provides Insights into the Origins of Lignocellulose Decay Capabilities.</title>
        <authorList>
            <person name="Nagy L.G."/>
            <person name="Riley R."/>
            <person name="Tritt A."/>
            <person name="Adam C."/>
            <person name="Daum C."/>
            <person name="Floudas D."/>
            <person name="Sun H."/>
            <person name="Yadav J.S."/>
            <person name="Pangilinan J."/>
            <person name="Larsson K.H."/>
            <person name="Matsuura K."/>
            <person name="Barry K."/>
            <person name="Labutti K."/>
            <person name="Kuo R."/>
            <person name="Ohm R.A."/>
            <person name="Bhattacharya S.S."/>
            <person name="Shirouzu T."/>
            <person name="Yoshinaga Y."/>
            <person name="Martin F.M."/>
            <person name="Grigoriev I.V."/>
            <person name="Hibbett D.S."/>
        </authorList>
    </citation>
    <scope>NUCLEOTIDE SEQUENCE [LARGE SCALE GENOMIC DNA]</scope>
    <source>
        <strain evidence="2 3">HHB9708</strain>
    </source>
</reference>
<sequence length="241" mass="27109">MSQPSLRQFKALCFDCYGTLIDWEEGIWQGIQPLLTKAGASWTKNEALVAFNSVEKDIQVQRPATLYSHLLALVYEALAERLEVQIDPSESVAFGQSIRSWQPFPDTIQALERLSKHYCLVVLSNVDRESFDSTKAILEHGFKFNRILTAQDIGTYKPDIANFQYMLKTVKNDFGIGPDQVLVTANSLFHDHKPANALGLSSAWIVRHDSGMTAADATYTYQFTTLGEMAEAVDREREINP</sequence>
<protein>
    <submittedName>
        <fullName evidence="2">HAD-like protein</fullName>
    </submittedName>
</protein>